<sequence length="130" mass="14512">MLVLRLFNTQKARLSQLPKASNEIVKDFISKLANAAGSRDKLSDCFTHDFQFFGCGYTVNKAPFVEKHLATPNPEPLIPKCSSFNGNDSKISFTASHQDGPRENIVDLVISREEKDSPWRLQSGKITNCP</sequence>
<dbReference type="CTD" id="183217"/>
<dbReference type="GeneID" id="183217"/>
<dbReference type="WormBase" id="C34F11.2">
    <property type="protein sequence ID" value="CE04163"/>
    <property type="gene ID" value="WBGene00016414"/>
</dbReference>
<dbReference type="UCSC" id="C34F11.2">
    <property type="organism name" value="c. elegans"/>
</dbReference>
<name>Q18465_CAEEL</name>
<dbReference type="AlphaFoldDB" id="Q18465"/>
<dbReference type="Bgee" id="WBGene00016414">
    <property type="expression patterns" value="Expressed in adult organism and 2 other cell types or tissues"/>
</dbReference>
<keyword evidence="5" id="KW-1267">Proteomics identification</keyword>
<dbReference type="InterPro" id="IPR058721">
    <property type="entry name" value="NTF2_3"/>
</dbReference>
<proteinExistence type="evidence at protein level"/>
<dbReference type="Proteomes" id="UP000001940">
    <property type="component" value="Chromosome II"/>
</dbReference>
<reference evidence="2 3" key="1">
    <citation type="journal article" date="1998" name="Science">
        <title>Genome sequence of the nematode C. elegans: a platform for investigating biology.</title>
        <authorList>
            <consortium name="The C. elegans sequencing consortium"/>
            <person name="Sulson J.E."/>
            <person name="Waterston R."/>
        </authorList>
    </citation>
    <scope>NUCLEOTIDE SEQUENCE [LARGE SCALE GENOMIC DNA]</scope>
    <source>
        <strain evidence="2 3">Bristol N2</strain>
    </source>
</reference>
<evidence type="ECO:0000313" key="3">
    <source>
        <dbReference type="Proteomes" id="UP000001940"/>
    </source>
</evidence>
<evidence type="ECO:0000259" key="1">
    <source>
        <dbReference type="Pfam" id="PF26530"/>
    </source>
</evidence>
<dbReference type="EMBL" id="BX284602">
    <property type="protein sequence ID" value="CCD65823.1"/>
    <property type="molecule type" value="Genomic_DNA"/>
</dbReference>
<dbReference type="STRING" id="6239.C34F11.2.1"/>
<evidence type="ECO:0007829" key="5">
    <source>
        <dbReference type="PeptideAtlas" id="Q18465"/>
    </source>
</evidence>
<gene>
    <name evidence="2 4" type="ORF">C34F11.2</name>
    <name evidence="2" type="ORF">CELE_C34F11.2</name>
</gene>
<evidence type="ECO:0000313" key="4">
    <source>
        <dbReference type="WormBase" id="C34F11.2"/>
    </source>
</evidence>
<protein>
    <submittedName>
        <fullName evidence="2">DUF4440 domain-containing protein</fullName>
    </submittedName>
</protein>
<dbReference type="KEGG" id="cel:CELE_C34F11.2"/>
<evidence type="ECO:0000313" key="2">
    <source>
        <dbReference type="EMBL" id="CCD65823.1"/>
    </source>
</evidence>
<keyword evidence="3" id="KW-1185">Reference proteome</keyword>
<dbReference type="PANTHER" id="PTHR33940:SF1">
    <property type="entry name" value="APOLIPOPHORIN-RELATED"/>
    <property type="match status" value="1"/>
</dbReference>
<accession>Q18465</accession>
<dbReference type="RefSeq" id="NP_494976.1">
    <property type="nucleotide sequence ID" value="NM_062575.7"/>
</dbReference>
<dbReference type="HOGENOM" id="CLU_1950733_0_0_1"/>
<organism evidence="2 3">
    <name type="scientific">Caenorhabditis elegans</name>
    <dbReference type="NCBI Taxonomy" id="6239"/>
    <lineage>
        <taxon>Eukaryota</taxon>
        <taxon>Metazoa</taxon>
        <taxon>Ecdysozoa</taxon>
        <taxon>Nematoda</taxon>
        <taxon>Chromadorea</taxon>
        <taxon>Rhabditida</taxon>
        <taxon>Rhabditina</taxon>
        <taxon>Rhabditomorpha</taxon>
        <taxon>Rhabditoidea</taxon>
        <taxon>Rhabditidae</taxon>
        <taxon>Peloderinae</taxon>
        <taxon>Caenorhabditis</taxon>
    </lineage>
</organism>
<dbReference type="PhylomeDB" id="Q18465"/>
<dbReference type="PaxDb" id="6239-C34F11.2"/>
<dbReference type="SMR" id="Q18465"/>
<feature type="domain" description="NTF2-like" evidence="1">
    <location>
        <begin position="22"/>
        <end position="130"/>
    </location>
</feature>
<dbReference type="PIR" id="T15773">
    <property type="entry name" value="T15773"/>
</dbReference>
<dbReference type="InParanoid" id="Q18465"/>
<dbReference type="Pfam" id="PF26530">
    <property type="entry name" value="NTF2_3"/>
    <property type="match status" value="1"/>
</dbReference>
<dbReference type="AGR" id="WB:WBGene00016414"/>
<dbReference type="PANTHER" id="PTHR33940">
    <property type="entry name" value="PROTEIN CBG13625"/>
    <property type="match status" value="1"/>
</dbReference>
<dbReference type="PeptideAtlas" id="Q18465"/>